<keyword evidence="1" id="KW-0732">Signal</keyword>
<comment type="caution">
    <text evidence="2">The sequence shown here is derived from an EMBL/GenBank/DDBJ whole genome shotgun (WGS) entry which is preliminary data.</text>
</comment>
<feature type="signal peptide" evidence="1">
    <location>
        <begin position="1"/>
        <end position="27"/>
    </location>
</feature>
<evidence type="ECO:0000313" key="2">
    <source>
        <dbReference type="EMBL" id="GAA4321825.1"/>
    </source>
</evidence>
<gene>
    <name evidence="2" type="ORF">GCM10023184_07860</name>
</gene>
<reference evidence="3" key="1">
    <citation type="journal article" date="2019" name="Int. J. Syst. Evol. Microbiol.">
        <title>The Global Catalogue of Microorganisms (GCM) 10K type strain sequencing project: providing services to taxonomists for standard genome sequencing and annotation.</title>
        <authorList>
            <consortium name="The Broad Institute Genomics Platform"/>
            <consortium name="The Broad Institute Genome Sequencing Center for Infectious Disease"/>
            <person name="Wu L."/>
            <person name="Ma J."/>
        </authorList>
    </citation>
    <scope>NUCLEOTIDE SEQUENCE [LARGE SCALE GENOMIC DNA]</scope>
    <source>
        <strain evidence="3">JCM 17919</strain>
    </source>
</reference>
<dbReference type="EMBL" id="BAABGY010000002">
    <property type="protein sequence ID" value="GAA4321825.1"/>
    <property type="molecule type" value="Genomic_DNA"/>
</dbReference>
<organism evidence="2 3">
    <name type="scientific">Flaviaesturariibacter amylovorans</name>
    <dbReference type="NCBI Taxonomy" id="1084520"/>
    <lineage>
        <taxon>Bacteria</taxon>
        <taxon>Pseudomonadati</taxon>
        <taxon>Bacteroidota</taxon>
        <taxon>Chitinophagia</taxon>
        <taxon>Chitinophagales</taxon>
        <taxon>Chitinophagaceae</taxon>
        <taxon>Flaviaestuariibacter</taxon>
    </lineage>
</organism>
<accession>A0ABP8GCL2</accession>
<protein>
    <submittedName>
        <fullName evidence="2">Uncharacterized protein</fullName>
    </submittedName>
</protein>
<dbReference type="Proteomes" id="UP001501725">
    <property type="component" value="Unassembled WGS sequence"/>
</dbReference>
<name>A0ABP8GCL2_9BACT</name>
<feature type="chain" id="PRO_5046382768" evidence="1">
    <location>
        <begin position="28"/>
        <end position="115"/>
    </location>
</feature>
<evidence type="ECO:0000313" key="3">
    <source>
        <dbReference type="Proteomes" id="UP001501725"/>
    </source>
</evidence>
<sequence length="115" mass="12578">MRKAHVFFSLLLCALLAARVGLHVAGADPEGVRFATGTELKSDRIQLPHQEGELSAAHFFGHDGQWSQRLPLHPDLLLYAQVPARTQCAALPPAAQNDAAARAYLRHLHPTHAFT</sequence>
<dbReference type="RefSeq" id="WP_345253567.1">
    <property type="nucleotide sequence ID" value="NZ_BAABGY010000002.1"/>
</dbReference>
<proteinExistence type="predicted"/>
<evidence type="ECO:0000256" key="1">
    <source>
        <dbReference type="SAM" id="SignalP"/>
    </source>
</evidence>
<keyword evidence="3" id="KW-1185">Reference proteome</keyword>